<keyword evidence="2" id="KW-1185">Reference proteome</keyword>
<dbReference type="EMBL" id="CAAALY010092661">
    <property type="protein sequence ID" value="VEL28147.1"/>
    <property type="molecule type" value="Genomic_DNA"/>
</dbReference>
<sequence>MLHSLFLTPKLFDNSQVSFFICHFFHQFVSLRFFFRGVKNGLQALSNSKFTSTNHLRIPICERDLHQQLPQQYQLTFQMAHQLVTITLDRLLIALGRLSAPQFVDQSPEMSLCLLRSRSFIEQVRSLLSLISTILVLA</sequence>
<organism evidence="1 2">
    <name type="scientific">Protopolystoma xenopodis</name>
    <dbReference type="NCBI Taxonomy" id="117903"/>
    <lineage>
        <taxon>Eukaryota</taxon>
        <taxon>Metazoa</taxon>
        <taxon>Spiralia</taxon>
        <taxon>Lophotrochozoa</taxon>
        <taxon>Platyhelminthes</taxon>
        <taxon>Monogenea</taxon>
        <taxon>Polyopisthocotylea</taxon>
        <taxon>Polystomatidea</taxon>
        <taxon>Polystomatidae</taxon>
        <taxon>Protopolystoma</taxon>
    </lineage>
</organism>
<proteinExistence type="predicted"/>
<dbReference type="AlphaFoldDB" id="A0A448X4Y1"/>
<gene>
    <name evidence="1" type="ORF">PXEA_LOCUS21587</name>
</gene>
<comment type="caution">
    <text evidence="1">The sequence shown here is derived from an EMBL/GenBank/DDBJ whole genome shotgun (WGS) entry which is preliminary data.</text>
</comment>
<protein>
    <submittedName>
        <fullName evidence="1">Uncharacterized protein</fullName>
    </submittedName>
</protein>
<evidence type="ECO:0000313" key="2">
    <source>
        <dbReference type="Proteomes" id="UP000784294"/>
    </source>
</evidence>
<dbReference type="Proteomes" id="UP000784294">
    <property type="component" value="Unassembled WGS sequence"/>
</dbReference>
<accession>A0A448X4Y1</accession>
<evidence type="ECO:0000313" key="1">
    <source>
        <dbReference type="EMBL" id="VEL28147.1"/>
    </source>
</evidence>
<reference evidence="1" key="1">
    <citation type="submission" date="2018-11" db="EMBL/GenBank/DDBJ databases">
        <authorList>
            <consortium name="Pathogen Informatics"/>
        </authorList>
    </citation>
    <scope>NUCLEOTIDE SEQUENCE</scope>
</reference>
<name>A0A448X4Y1_9PLAT</name>